<keyword evidence="1" id="KW-0812">Transmembrane</keyword>
<organism evidence="3 4">
    <name type="scientific">Brachyspira murdochii</name>
    <dbReference type="NCBI Taxonomy" id="84378"/>
    <lineage>
        <taxon>Bacteria</taxon>
        <taxon>Pseudomonadati</taxon>
        <taxon>Spirochaetota</taxon>
        <taxon>Spirochaetia</taxon>
        <taxon>Brachyspirales</taxon>
        <taxon>Brachyspiraceae</taxon>
        <taxon>Brachyspira</taxon>
    </lineage>
</organism>
<dbReference type="EMBL" id="JJMJ01000101">
    <property type="protein sequence ID" value="PPS22159.1"/>
    <property type="molecule type" value="Genomic_DNA"/>
</dbReference>
<reference evidence="3 4" key="1">
    <citation type="submission" date="2014-04" db="EMBL/GenBank/DDBJ databases">
        <title>Whole genome sequence of 'Brachyspira hampsonii' D13-03603F2.</title>
        <authorList>
            <person name="Patterson A.H."/>
            <person name="Chaban B."/>
            <person name="Fernando C."/>
            <person name="Harding J.C."/>
            <person name="Hill J.E."/>
        </authorList>
    </citation>
    <scope>NUCLEOTIDE SEQUENCE [LARGE SCALE GENOMIC DNA]</scope>
    <source>
        <strain evidence="3 4">D13-03603F2</strain>
    </source>
</reference>
<name>A0ABX5B6I4_9SPIR</name>
<dbReference type="InterPro" id="IPR005543">
    <property type="entry name" value="PASTA_dom"/>
</dbReference>
<protein>
    <submittedName>
        <fullName evidence="3">Penicillin-binding protein</fullName>
    </submittedName>
</protein>
<dbReference type="Pfam" id="PF03793">
    <property type="entry name" value="PASTA"/>
    <property type="match status" value="2"/>
</dbReference>
<evidence type="ECO:0000256" key="1">
    <source>
        <dbReference type="SAM" id="Phobius"/>
    </source>
</evidence>
<proteinExistence type="predicted"/>
<feature type="domain" description="PASTA" evidence="2">
    <location>
        <begin position="99"/>
        <end position="165"/>
    </location>
</feature>
<dbReference type="SMART" id="SM00740">
    <property type="entry name" value="PASTA"/>
    <property type="match status" value="2"/>
</dbReference>
<evidence type="ECO:0000313" key="4">
    <source>
        <dbReference type="Proteomes" id="UP000238924"/>
    </source>
</evidence>
<keyword evidence="1" id="KW-1133">Transmembrane helix</keyword>
<gene>
    <name evidence="3" type="ORF">DJ52_06580</name>
</gene>
<evidence type="ECO:0000259" key="2">
    <source>
        <dbReference type="PROSITE" id="PS51178"/>
    </source>
</evidence>
<evidence type="ECO:0000313" key="3">
    <source>
        <dbReference type="EMBL" id="PPS22159.1"/>
    </source>
</evidence>
<keyword evidence="4" id="KW-1185">Reference proteome</keyword>
<comment type="caution">
    <text evidence="3">The sequence shown here is derived from an EMBL/GenBank/DDBJ whole genome shotgun (WGS) entry which is preliminary data.</text>
</comment>
<keyword evidence="1" id="KW-0472">Membrane</keyword>
<dbReference type="RefSeq" id="WP_013112921.1">
    <property type="nucleotide sequence ID" value="NZ_JAWLPZ010000013.1"/>
</dbReference>
<dbReference type="PROSITE" id="PS51178">
    <property type="entry name" value="PASTA"/>
    <property type="match status" value="1"/>
</dbReference>
<sequence>MSRKKNKSEVKTNTEEKAEIKIEKSEKIEVKKDNKHFGNILNKIIFYIKKFINIILPDGIVSDSKSLLVFGRLTLFALILFVLQILVVCIVVFVIVKSGGESFVLPDVEGKEVFQAFNTLEKEGMNLNIQTHYFNNYPLGTVVSQEPKGGIKVKRGRTVYLVINAAEQALVKMPDVTGIKYEEALSIITNDVLSTMTNVAILPKVEINDSLYENDIVVSQIPAAEDVVSMNTEIILTVNNKKSQNQQ</sequence>
<dbReference type="Gene3D" id="3.30.10.20">
    <property type="match status" value="2"/>
</dbReference>
<dbReference type="Proteomes" id="UP000238924">
    <property type="component" value="Unassembled WGS sequence"/>
</dbReference>
<dbReference type="CDD" id="cd06577">
    <property type="entry name" value="PASTA_pknB"/>
    <property type="match status" value="2"/>
</dbReference>
<accession>A0ABX5B6I4</accession>
<feature type="transmembrane region" description="Helical" evidence="1">
    <location>
        <begin position="73"/>
        <end position="96"/>
    </location>
</feature>